<sequence length="112" mass="12300">MYARDQDDIAPEAAFGAAVAALRLLGDETRLRLLWHLRDDERDVTALTAALGTAARPAVSQHLAKLRLAGLVTTRRDGRRVLYRLNGTHVRHLVVESLAQAEHLLTAAHPGH</sequence>
<dbReference type="InterPro" id="IPR011991">
    <property type="entry name" value="ArsR-like_HTH"/>
</dbReference>
<name>A0AAE3W6L1_9ACTN</name>
<dbReference type="PRINTS" id="PR00778">
    <property type="entry name" value="HTHARSR"/>
</dbReference>
<dbReference type="CDD" id="cd00090">
    <property type="entry name" value="HTH_ARSR"/>
    <property type="match status" value="1"/>
</dbReference>
<dbReference type="GO" id="GO:0003700">
    <property type="term" value="F:DNA-binding transcription factor activity"/>
    <property type="evidence" value="ECO:0007669"/>
    <property type="project" value="InterPro"/>
</dbReference>
<protein>
    <submittedName>
        <fullName evidence="5">DNA-binding transcriptional ArsR family regulator</fullName>
    </submittedName>
</protein>
<dbReference type="PANTHER" id="PTHR43132:SF8">
    <property type="entry name" value="HTH-TYPE TRANSCRIPTIONAL REGULATOR KMTR"/>
    <property type="match status" value="1"/>
</dbReference>
<dbReference type="SMART" id="SM00418">
    <property type="entry name" value="HTH_ARSR"/>
    <property type="match status" value="1"/>
</dbReference>
<dbReference type="InterPro" id="IPR036390">
    <property type="entry name" value="WH_DNA-bd_sf"/>
</dbReference>
<reference evidence="5 6" key="1">
    <citation type="submission" date="2023-07" db="EMBL/GenBank/DDBJ databases">
        <title>Sequencing the genomes of 1000 actinobacteria strains.</title>
        <authorList>
            <person name="Klenk H.-P."/>
        </authorList>
    </citation>
    <scope>NUCLEOTIDE SEQUENCE [LARGE SCALE GENOMIC DNA]</scope>
    <source>
        <strain evidence="5 6">DSM 44709</strain>
    </source>
</reference>
<organism evidence="5 6">
    <name type="scientific">Catenuloplanes indicus</name>
    <dbReference type="NCBI Taxonomy" id="137267"/>
    <lineage>
        <taxon>Bacteria</taxon>
        <taxon>Bacillati</taxon>
        <taxon>Actinomycetota</taxon>
        <taxon>Actinomycetes</taxon>
        <taxon>Micromonosporales</taxon>
        <taxon>Micromonosporaceae</taxon>
        <taxon>Catenuloplanes</taxon>
    </lineage>
</organism>
<evidence type="ECO:0000256" key="2">
    <source>
        <dbReference type="ARBA" id="ARBA00023125"/>
    </source>
</evidence>
<dbReference type="PANTHER" id="PTHR43132">
    <property type="entry name" value="ARSENICAL RESISTANCE OPERON REPRESSOR ARSR-RELATED"/>
    <property type="match status" value="1"/>
</dbReference>
<dbReference type="NCBIfam" id="NF033788">
    <property type="entry name" value="HTH_metalloreg"/>
    <property type="match status" value="1"/>
</dbReference>
<evidence type="ECO:0000313" key="6">
    <source>
        <dbReference type="Proteomes" id="UP001240236"/>
    </source>
</evidence>
<dbReference type="Pfam" id="PF01022">
    <property type="entry name" value="HTH_5"/>
    <property type="match status" value="1"/>
</dbReference>
<dbReference type="InterPro" id="IPR051011">
    <property type="entry name" value="Metal_resp_trans_reg"/>
</dbReference>
<gene>
    <name evidence="5" type="ORF">J2S42_007235</name>
</gene>
<dbReference type="GO" id="GO:0003677">
    <property type="term" value="F:DNA binding"/>
    <property type="evidence" value="ECO:0007669"/>
    <property type="project" value="UniProtKB-KW"/>
</dbReference>
<dbReference type="InterPro" id="IPR036388">
    <property type="entry name" value="WH-like_DNA-bd_sf"/>
</dbReference>
<dbReference type="InterPro" id="IPR001845">
    <property type="entry name" value="HTH_ArsR_DNA-bd_dom"/>
</dbReference>
<dbReference type="SUPFAM" id="SSF46785">
    <property type="entry name" value="Winged helix' DNA-binding domain"/>
    <property type="match status" value="1"/>
</dbReference>
<proteinExistence type="predicted"/>
<dbReference type="EMBL" id="JAUSUZ010000001">
    <property type="protein sequence ID" value="MDQ0370566.1"/>
    <property type="molecule type" value="Genomic_DNA"/>
</dbReference>
<evidence type="ECO:0000256" key="3">
    <source>
        <dbReference type="ARBA" id="ARBA00023163"/>
    </source>
</evidence>
<evidence type="ECO:0000256" key="1">
    <source>
        <dbReference type="ARBA" id="ARBA00023015"/>
    </source>
</evidence>
<dbReference type="PROSITE" id="PS50987">
    <property type="entry name" value="HTH_ARSR_2"/>
    <property type="match status" value="1"/>
</dbReference>
<keyword evidence="1" id="KW-0805">Transcription regulation</keyword>
<dbReference type="Gene3D" id="1.10.10.10">
    <property type="entry name" value="Winged helix-like DNA-binding domain superfamily/Winged helix DNA-binding domain"/>
    <property type="match status" value="1"/>
</dbReference>
<dbReference type="Proteomes" id="UP001240236">
    <property type="component" value="Unassembled WGS sequence"/>
</dbReference>
<keyword evidence="3" id="KW-0804">Transcription</keyword>
<dbReference type="AlphaFoldDB" id="A0AAE3W6L1"/>
<accession>A0AAE3W6L1</accession>
<evidence type="ECO:0000313" key="5">
    <source>
        <dbReference type="EMBL" id="MDQ0370566.1"/>
    </source>
</evidence>
<keyword evidence="2 5" id="KW-0238">DNA-binding</keyword>
<comment type="caution">
    <text evidence="5">The sequence shown here is derived from an EMBL/GenBank/DDBJ whole genome shotgun (WGS) entry which is preliminary data.</text>
</comment>
<keyword evidence="6" id="KW-1185">Reference proteome</keyword>
<evidence type="ECO:0000259" key="4">
    <source>
        <dbReference type="PROSITE" id="PS50987"/>
    </source>
</evidence>
<dbReference type="RefSeq" id="WP_307246628.1">
    <property type="nucleotide sequence ID" value="NZ_JAUSUZ010000001.1"/>
</dbReference>
<feature type="domain" description="HTH arsR-type" evidence="4">
    <location>
        <begin position="10"/>
        <end position="105"/>
    </location>
</feature>